<dbReference type="EMBL" id="BMXA01000002">
    <property type="protein sequence ID" value="GHA03272.1"/>
    <property type="molecule type" value="Genomic_DNA"/>
</dbReference>
<reference evidence="1" key="2">
    <citation type="submission" date="2020-09" db="EMBL/GenBank/DDBJ databases">
        <authorList>
            <person name="Sun Q."/>
            <person name="Kim S."/>
        </authorList>
    </citation>
    <scope>NUCLEOTIDE SEQUENCE</scope>
    <source>
        <strain evidence="1">KCTC 12711</strain>
    </source>
</reference>
<dbReference type="RefSeq" id="WP_189398981.1">
    <property type="nucleotide sequence ID" value="NZ_BMXA01000002.1"/>
</dbReference>
<gene>
    <name evidence="1" type="ORF">GCM10008090_10350</name>
</gene>
<reference evidence="1" key="1">
    <citation type="journal article" date="2014" name="Int. J. Syst. Evol. Microbiol.">
        <title>Complete genome sequence of Corynebacterium casei LMG S-19264T (=DSM 44701T), isolated from a smear-ripened cheese.</title>
        <authorList>
            <consortium name="US DOE Joint Genome Institute (JGI-PGF)"/>
            <person name="Walter F."/>
            <person name="Albersmeier A."/>
            <person name="Kalinowski J."/>
            <person name="Ruckert C."/>
        </authorList>
    </citation>
    <scope>NUCLEOTIDE SEQUENCE</scope>
    <source>
        <strain evidence="1">KCTC 12711</strain>
    </source>
</reference>
<sequence>MSSLFWFKLSFALLILALLVTGIHQYKHGAFRRLRARWLRNKLIPLLTDAVNELGGPVFTSLQAHQAPDLYRLFRLRANLEYLHTKTGLLYPEERERSAQFLVAISSLVARIDQQQVTHHDLDETILRGQRAVLEITEMRN</sequence>
<dbReference type="AlphaFoldDB" id="A0A918RMP9"/>
<name>A0A918RMP9_9GAMM</name>
<keyword evidence="2" id="KW-1185">Reference proteome</keyword>
<accession>A0A918RMP9</accession>
<comment type="caution">
    <text evidence="1">The sequence shown here is derived from an EMBL/GenBank/DDBJ whole genome shotgun (WGS) entry which is preliminary data.</text>
</comment>
<evidence type="ECO:0000313" key="2">
    <source>
        <dbReference type="Proteomes" id="UP000614811"/>
    </source>
</evidence>
<dbReference type="Proteomes" id="UP000614811">
    <property type="component" value="Unassembled WGS sequence"/>
</dbReference>
<protein>
    <submittedName>
        <fullName evidence="1">Uncharacterized protein</fullName>
    </submittedName>
</protein>
<proteinExistence type="predicted"/>
<evidence type="ECO:0000313" key="1">
    <source>
        <dbReference type="EMBL" id="GHA03272.1"/>
    </source>
</evidence>
<organism evidence="1 2">
    <name type="scientific">Arenicella chitinivorans</name>
    <dbReference type="NCBI Taxonomy" id="1329800"/>
    <lineage>
        <taxon>Bacteria</taxon>
        <taxon>Pseudomonadati</taxon>
        <taxon>Pseudomonadota</taxon>
        <taxon>Gammaproteobacteria</taxon>
        <taxon>Arenicellales</taxon>
        <taxon>Arenicellaceae</taxon>
        <taxon>Arenicella</taxon>
    </lineage>
</organism>